<dbReference type="NCBIfam" id="TIGR00796">
    <property type="entry name" value="livcs"/>
    <property type="match status" value="1"/>
</dbReference>
<evidence type="ECO:0000256" key="5">
    <source>
        <dbReference type="ARBA" id="ARBA00022692"/>
    </source>
</evidence>
<evidence type="ECO:0000256" key="9">
    <source>
        <dbReference type="RuleBase" id="RU362122"/>
    </source>
</evidence>
<evidence type="ECO:0000256" key="3">
    <source>
        <dbReference type="ARBA" id="ARBA00022448"/>
    </source>
</evidence>
<keyword evidence="7 9" id="KW-1133">Transmembrane helix</keyword>
<accession>A0A0R1PD58</accession>
<dbReference type="GO" id="GO:0015188">
    <property type="term" value="F:L-isoleucine transmembrane transporter activity"/>
    <property type="evidence" value="ECO:0007669"/>
    <property type="project" value="TreeGrafter"/>
</dbReference>
<evidence type="ECO:0000313" key="11">
    <source>
        <dbReference type="Proteomes" id="UP000050901"/>
    </source>
</evidence>
<dbReference type="GO" id="GO:0005304">
    <property type="term" value="F:L-valine transmembrane transporter activity"/>
    <property type="evidence" value="ECO:0007669"/>
    <property type="project" value="TreeGrafter"/>
</dbReference>
<name>A0A0R1PD58_LIMMU</name>
<evidence type="ECO:0000313" key="10">
    <source>
        <dbReference type="EMBL" id="KRL27530.1"/>
    </source>
</evidence>
<gene>
    <name evidence="10" type="ORF">FC47_GL000045</name>
</gene>
<evidence type="ECO:0000256" key="6">
    <source>
        <dbReference type="ARBA" id="ARBA00022970"/>
    </source>
</evidence>
<comment type="function">
    <text evidence="9">Component of the transport system for branched-chain amino acids.</text>
</comment>
<feature type="transmembrane region" description="Helical" evidence="9">
    <location>
        <begin position="130"/>
        <end position="149"/>
    </location>
</feature>
<feature type="transmembrane region" description="Helical" evidence="9">
    <location>
        <begin position="328"/>
        <end position="346"/>
    </location>
</feature>
<dbReference type="PATRIC" id="fig|1423771.3.peg.45"/>
<dbReference type="EMBL" id="AZEQ01000001">
    <property type="protein sequence ID" value="KRL27530.1"/>
    <property type="molecule type" value="Genomic_DNA"/>
</dbReference>
<keyword evidence="8 9" id="KW-0472">Membrane</keyword>
<evidence type="ECO:0000256" key="8">
    <source>
        <dbReference type="ARBA" id="ARBA00023136"/>
    </source>
</evidence>
<feature type="transmembrane region" description="Helical" evidence="9">
    <location>
        <begin position="51"/>
        <end position="77"/>
    </location>
</feature>
<feature type="transmembrane region" description="Helical" evidence="9">
    <location>
        <begin position="89"/>
        <end position="110"/>
    </location>
</feature>
<dbReference type="GO" id="GO:0015190">
    <property type="term" value="F:L-leucine transmembrane transporter activity"/>
    <property type="evidence" value="ECO:0007669"/>
    <property type="project" value="TreeGrafter"/>
</dbReference>
<feature type="transmembrane region" description="Helical" evidence="9">
    <location>
        <begin position="20"/>
        <end position="39"/>
    </location>
</feature>
<comment type="similarity">
    <text evidence="2 9">Belongs to the branched chain amino acid transporter family.</text>
</comment>
<dbReference type="Proteomes" id="UP000050901">
    <property type="component" value="Unassembled WGS sequence"/>
</dbReference>
<dbReference type="GO" id="GO:0015820">
    <property type="term" value="P:L-leucine transport"/>
    <property type="evidence" value="ECO:0007669"/>
    <property type="project" value="TreeGrafter"/>
</dbReference>
<keyword evidence="3 9" id="KW-0813">Transport</keyword>
<dbReference type="AlphaFoldDB" id="A0A0R1PD58"/>
<feature type="transmembrane region" description="Helical" evidence="9">
    <location>
        <begin position="385"/>
        <end position="406"/>
    </location>
</feature>
<dbReference type="PANTHER" id="PTHR30588:SF0">
    <property type="entry name" value="BRANCHED-CHAIN AMINO ACID PERMEASE BRNQ"/>
    <property type="match status" value="1"/>
</dbReference>
<reference evidence="10 11" key="1">
    <citation type="journal article" date="2015" name="Genome Announc.">
        <title>Expanding the biotechnology potential of lactobacilli through comparative genomics of 213 strains and associated genera.</title>
        <authorList>
            <person name="Sun Z."/>
            <person name="Harris H.M."/>
            <person name="McCann A."/>
            <person name="Guo C."/>
            <person name="Argimon S."/>
            <person name="Zhang W."/>
            <person name="Yang X."/>
            <person name="Jeffery I.B."/>
            <person name="Cooney J.C."/>
            <person name="Kagawa T.F."/>
            <person name="Liu W."/>
            <person name="Song Y."/>
            <person name="Salvetti E."/>
            <person name="Wrobel A."/>
            <person name="Rasinkangas P."/>
            <person name="Parkhill J."/>
            <person name="Rea M.C."/>
            <person name="O'Sullivan O."/>
            <person name="Ritari J."/>
            <person name="Douillard F.P."/>
            <person name="Paul Ross R."/>
            <person name="Yang R."/>
            <person name="Briner A.E."/>
            <person name="Felis G.E."/>
            <person name="de Vos W.M."/>
            <person name="Barrangou R."/>
            <person name="Klaenhammer T.R."/>
            <person name="Caufield P.W."/>
            <person name="Cui Y."/>
            <person name="Zhang H."/>
            <person name="O'Toole P.W."/>
        </authorList>
    </citation>
    <scope>NUCLEOTIDE SEQUENCE [LARGE SCALE GENOMIC DNA]</scope>
    <source>
        <strain evidence="10 11">DSM 13345</strain>
    </source>
</reference>
<feature type="transmembrane region" description="Helical" evidence="9">
    <location>
        <begin position="169"/>
        <end position="196"/>
    </location>
</feature>
<comment type="subcellular location">
    <subcellularLocation>
        <location evidence="1 9">Cell membrane</location>
        <topology evidence="1 9">Multi-pass membrane protein</topology>
    </subcellularLocation>
</comment>
<sequence>MLIERGLIFMNTNKLTFRNALLIGSLIFGMLFGAGNLIFPVHLGQMAGAHWLSAAGGFLMSGVLLPLMALLAISITRSNGIYDLARPNGAWYALIFLILVHATLGPLFATPRTATVSYAIGIAPHLSASANTWGTLIYSAAFFGLTYYFSTREGRITDTIGKMLNPLFLGLMFIIFFMAFISPMGHAGSAAITVAYRHASFTNGFLQGYNTMDCLASLAFGITVITAIKGLGIKRQRDISWATAKGGALGIIGIALIYIALIWLGATSLAHFKMADNGGTTLEQIANYYLGTAGDAILAVLATTTCMTSAMGLVVAFSQDFHRRFPKISYKAFLRFNCGLSFLVANLGLDQIIAWSTPILMFLYPLAITLIIMGIMSPLFKNDPLVYRITTGFTLIPAFFDMMNATPAILHNTAAVQAMISFAAKFFPFFGLGFGWLSFGIAGLALGLIIHFAKERMASPAISED</sequence>
<evidence type="ECO:0000256" key="1">
    <source>
        <dbReference type="ARBA" id="ARBA00004651"/>
    </source>
</evidence>
<comment type="caution">
    <text evidence="10">The sequence shown here is derived from an EMBL/GenBank/DDBJ whole genome shotgun (WGS) entry which is preliminary data.</text>
</comment>
<keyword evidence="6 9" id="KW-0029">Amino-acid transport</keyword>
<dbReference type="InterPro" id="IPR004685">
    <property type="entry name" value="Brnchd-chn_aa_trnsp_Livcs"/>
</dbReference>
<feature type="transmembrane region" description="Helical" evidence="9">
    <location>
        <begin position="296"/>
        <end position="316"/>
    </location>
</feature>
<organism evidence="10 11">
    <name type="scientific">Limosilactobacillus mucosae DSM 13345</name>
    <dbReference type="NCBI Taxonomy" id="1423771"/>
    <lineage>
        <taxon>Bacteria</taxon>
        <taxon>Bacillati</taxon>
        <taxon>Bacillota</taxon>
        <taxon>Bacilli</taxon>
        <taxon>Lactobacillales</taxon>
        <taxon>Lactobacillaceae</taxon>
        <taxon>Limosilactobacillus</taxon>
    </lineage>
</organism>
<dbReference type="GO" id="GO:0015818">
    <property type="term" value="P:isoleucine transport"/>
    <property type="evidence" value="ECO:0007669"/>
    <property type="project" value="TreeGrafter"/>
</dbReference>
<evidence type="ECO:0000256" key="4">
    <source>
        <dbReference type="ARBA" id="ARBA00022475"/>
    </source>
</evidence>
<feature type="transmembrane region" description="Helical" evidence="9">
    <location>
        <begin position="248"/>
        <end position="266"/>
    </location>
</feature>
<keyword evidence="4" id="KW-1003">Cell membrane</keyword>
<evidence type="ECO:0000256" key="7">
    <source>
        <dbReference type="ARBA" id="ARBA00022989"/>
    </source>
</evidence>
<proteinExistence type="inferred from homology"/>
<protein>
    <recommendedName>
        <fullName evidence="9">Branched-chain amino acid transport system carrier protein</fullName>
    </recommendedName>
</protein>
<dbReference type="Pfam" id="PF05525">
    <property type="entry name" value="Branch_AA_trans"/>
    <property type="match status" value="1"/>
</dbReference>
<keyword evidence="5 9" id="KW-0812">Transmembrane</keyword>
<dbReference type="GO" id="GO:0005886">
    <property type="term" value="C:plasma membrane"/>
    <property type="evidence" value="ECO:0007669"/>
    <property type="project" value="UniProtKB-SubCell"/>
</dbReference>
<feature type="transmembrane region" description="Helical" evidence="9">
    <location>
        <begin position="426"/>
        <end position="450"/>
    </location>
</feature>
<feature type="transmembrane region" description="Helical" evidence="9">
    <location>
        <begin position="352"/>
        <end position="373"/>
    </location>
</feature>
<feature type="transmembrane region" description="Helical" evidence="9">
    <location>
        <begin position="208"/>
        <end position="228"/>
    </location>
</feature>
<dbReference type="PANTHER" id="PTHR30588">
    <property type="entry name" value="BRANCHED-CHAIN AMINO ACID TRANSPORT SYSTEM 2 CARRIER PROTEIN"/>
    <property type="match status" value="1"/>
</dbReference>
<evidence type="ECO:0000256" key="2">
    <source>
        <dbReference type="ARBA" id="ARBA00008540"/>
    </source>
</evidence>